<dbReference type="GO" id="GO:0003700">
    <property type="term" value="F:DNA-binding transcription factor activity"/>
    <property type="evidence" value="ECO:0007669"/>
    <property type="project" value="TreeGrafter"/>
</dbReference>
<dbReference type="PANTHER" id="PTHR30146">
    <property type="entry name" value="LACI-RELATED TRANSCRIPTIONAL REPRESSOR"/>
    <property type="match status" value="1"/>
</dbReference>
<dbReference type="RefSeq" id="WP_113691496.1">
    <property type="nucleotide sequence ID" value="NZ_CP015163.1"/>
</dbReference>
<dbReference type="Proteomes" id="UP000250434">
    <property type="component" value="Chromosome"/>
</dbReference>
<evidence type="ECO:0000256" key="2">
    <source>
        <dbReference type="ARBA" id="ARBA00023125"/>
    </source>
</evidence>
<protein>
    <submittedName>
        <fullName evidence="6">LacI family transcriptional regulator</fullName>
    </submittedName>
</protein>
<evidence type="ECO:0000256" key="4">
    <source>
        <dbReference type="SAM" id="MobiDB-lite"/>
    </source>
</evidence>
<dbReference type="InterPro" id="IPR046335">
    <property type="entry name" value="LacI/GalR-like_sensor"/>
</dbReference>
<dbReference type="PANTHER" id="PTHR30146:SF155">
    <property type="entry name" value="ALANINE RACEMASE"/>
    <property type="match status" value="1"/>
</dbReference>
<dbReference type="EMBL" id="CP015163">
    <property type="protein sequence ID" value="AXB42226.1"/>
    <property type="molecule type" value="Genomic_DNA"/>
</dbReference>
<keyword evidence="3" id="KW-0804">Transcription</keyword>
<evidence type="ECO:0000256" key="1">
    <source>
        <dbReference type="ARBA" id="ARBA00023015"/>
    </source>
</evidence>
<dbReference type="InterPro" id="IPR010982">
    <property type="entry name" value="Lambda_DNA-bd_dom_sf"/>
</dbReference>
<dbReference type="Gene3D" id="1.10.260.40">
    <property type="entry name" value="lambda repressor-like DNA-binding domains"/>
    <property type="match status" value="1"/>
</dbReference>
<dbReference type="Pfam" id="PF13377">
    <property type="entry name" value="Peripla_BP_3"/>
    <property type="match status" value="1"/>
</dbReference>
<dbReference type="CDD" id="cd01392">
    <property type="entry name" value="HTH_LacI"/>
    <property type="match status" value="1"/>
</dbReference>
<dbReference type="SUPFAM" id="SSF53822">
    <property type="entry name" value="Periplasmic binding protein-like I"/>
    <property type="match status" value="1"/>
</dbReference>
<keyword evidence="2" id="KW-0238">DNA-binding</keyword>
<dbReference type="CDD" id="cd06267">
    <property type="entry name" value="PBP1_LacI_sugar_binding-like"/>
    <property type="match status" value="1"/>
</dbReference>
<proteinExistence type="predicted"/>
<evidence type="ECO:0000313" key="6">
    <source>
        <dbReference type="EMBL" id="AXB42226.1"/>
    </source>
</evidence>
<dbReference type="GO" id="GO:0000976">
    <property type="term" value="F:transcription cis-regulatory region binding"/>
    <property type="evidence" value="ECO:0007669"/>
    <property type="project" value="TreeGrafter"/>
</dbReference>
<keyword evidence="7" id="KW-1185">Reference proteome</keyword>
<name>A0A344L2F2_9PSEU</name>
<evidence type="ECO:0000259" key="5">
    <source>
        <dbReference type="PROSITE" id="PS50932"/>
    </source>
</evidence>
<accession>A0A344L2F2</accession>
<gene>
    <name evidence="6" type="ORF">A4R43_06500</name>
</gene>
<dbReference type="InterPro" id="IPR028082">
    <property type="entry name" value="Peripla_BP_I"/>
</dbReference>
<dbReference type="PROSITE" id="PS00356">
    <property type="entry name" value="HTH_LACI_1"/>
    <property type="match status" value="1"/>
</dbReference>
<organism evidence="6 7">
    <name type="scientific">Amycolatopsis albispora</name>
    <dbReference type="NCBI Taxonomy" id="1804986"/>
    <lineage>
        <taxon>Bacteria</taxon>
        <taxon>Bacillati</taxon>
        <taxon>Actinomycetota</taxon>
        <taxon>Actinomycetes</taxon>
        <taxon>Pseudonocardiales</taxon>
        <taxon>Pseudonocardiaceae</taxon>
        <taxon>Amycolatopsis</taxon>
    </lineage>
</organism>
<evidence type="ECO:0000256" key="3">
    <source>
        <dbReference type="ARBA" id="ARBA00023163"/>
    </source>
</evidence>
<dbReference type="SMART" id="SM00354">
    <property type="entry name" value="HTH_LACI"/>
    <property type="match status" value="1"/>
</dbReference>
<sequence>MKRPTIADIAKAAGVSKGAVSYALNNRPGVSAATRSRITGIAAELGWAPSTAARALSDGRAGALGLVIDRPAETLDAEPFLIRLIAGIQDELGAGPASLVLQVSPNHDTEVEIYRRWHAERRVDGVLLIDLRDDDARLDAVAALGLPAVVLGGPLGRPGLPCAWIDDEAAIDEVLEYLAALGHRRIVRVAGPREFMHTRVRSEAFEKAARRLGFESAEVVHTDYSDEAGASAARRVLVSRRPPSALVFDNDVMAVAALGVAHELGISVPGDVSLVAWDDSVLCRLVRPALSAIRRPIAEFGALAASLLRRTVEGETVGDERTSPPMLVTRGSSGPAA</sequence>
<dbReference type="Pfam" id="PF00356">
    <property type="entry name" value="LacI"/>
    <property type="match status" value="1"/>
</dbReference>
<dbReference type="OrthoDB" id="1938857at2"/>
<keyword evidence="1" id="KW-0805">Transcription regulation</keyword>
<dbReference type="KEGG" id="aab:A4R43_06500"/>
<dbReference type="SUPFAM" id="SSF47413">
    <property type="entry name" value="lambda repressor-like DNA-binding domains"/>
    <property type="match status" value="1"/>
</dbReference>
<reference evidence="6 7" key="1">
    <citation type="submission" date="2016-04" db="EMBL/GenBank/DDBJ databases">
        <title>Complete genome sequence and analysis of deep-sea sediment isolate, Amycolatopsis sp. WP1.</title>
        <authorList>
            <person name="Wang H."/>
            <person name="Chen S."/>
            <person name="Wu Q."/>
        </authorList>
    </citation>
    <scope>NUCLEOTIDE SEQUENCE [LARGE SCALE GENOMIC DNA]</scope>
    <source>
        <strain evidence="6 7">WP1</strain>
    </source>
</reference>
<dbReference type="InterPro" id="IPR000843">
    <property type="entry name" value="HTH_LacI"/>
</dbReference>
<feature type="region of interest" description="Disordered" evidence="4">
    <location>
        <begin position="314"/>
        <end position="337"/>
    </location>
</feature>
<dbReference type="Gene3D" id="3.40.50.2300">
    <property type="match status" value="2"/>
</dbReference>
<feature type="domain" description="HTH lacI-type" evidence="5">
    <location>
        <begin position="4"/>
        <end position="58"/>
    </location>
</feature>
<dbReference type="AlphaFoldDB" id="A0A344L2F2"/>
<evidence type="ECO:0000313" key="7">
    <source>
        <dbReference type="Proteomes" id="UP000250434"/>
    </source>
</evidence>
<dbReference type="PROSITE" id="PS50932">
    <property type="entry name" value="HTH_LACI_2"/>
    <property type="match status" value="1"/>
</dbReference>